<dbReference type="GO" id="GO:0006801">
    <property type="term" value="P:superoxide metabolic process"/>
    <property type="evidence" value="ECO:0007669"/>
    <property type="project" value="InterPro"/>
</dbReference>
<dbReference type="Gene3D" id="2.60.40.200">
    <property type="entry name" value="Superoxide dismutase, copper/zinc binding domain"/>
    <property type="match status" value="1"/>
</dbReference>
<comment type="caution">
    <text evidence="2">The sequence shown here is derived from an EMBL/GenBank/DDBJ whole genome shotgun (WGS) entry which is preliminary data.</text>
</comment>
<name>A0A8J5GW14_ZINOF</name>
<reference evidence="2 3" key="1">
    <citation type="submission" date="2020-08" db="EMBL/GenBank/DDBJ databases">
        <title>Plant Genome Project.</title>
        <authorList>
            <person name="Zhang R.-G."/>
        </authorList>
    </citation>
    <scope>NUCLEOTIDE SEQUENCE [LARGE SCALE GENOMIC DNA]</scope>
    <source>
        <tissue evidence="2">Rhizome</tissue>
    </source>
</reference>
<keyword evidence="1" id="KW-0812">Transmembrane</keyword>
<evidence type="ECO:0000313" key="2">
    <source>
        <dbReference type="EMBL" id="KAG6507429.1"/>
    </source>
</evidence>
<keyword evidence="1" id="KW-0472">Membrane</keyword>
<gene>
    <name evidence="2" type="ORF">ZIOFF_032773</name>
</gene>
<protein>
    <submittedName>
        <fullName evidence="2">Uncharacterized protein</fullName>
    </submittedName>
</protein>
<evidence type="ECO:0000256" key="1">
    <source>
        <dbReference type="SAM" id="Phobius"/>
    </source>
</evidence>
<dbReference type="EMBL" id="JACMSC010000009">
    <property type="protein sequence ID" value="KAG6507429.1"/>
    <property type="molecule type" value="Genomic_DNA"/>
</dbReference>
<feature type="transmembrane region" description="Helical" evidence="1">
    <location>
        <begin position="111"/>
        <end position="130"/>
    </location>
</feature>
<dbReference type="GO" id="GO:0046872">
    <property type="term" value="F:metal ion binding"/>
    <property type="evidence" value="ECO:0007669"/>
    <property type="project" value="InterPro"/>
</dbReference>
<organism evidence="2 3">
    <name type="scientific">Zingiber officinale</name>
    <name type="common">Ginger</name>
    <name type="synonym">Amomum zingiber</name>
    <dbReference type="NCBI Taxonomy" id="94328"/>
    <lineage>
        <taxon>Eukaryota</taxon>
        <taxon>Viridiplantae</taxon>
        <taxon>Streptophyta</taxon>
        <taxon>Embryophyta</taxon>
        <taxon>Tracheophyta</taxon>
        <taxon>Spermatophyta</taxon>
        <taxon>Magnoliopsida</taxon>
        <taxon>Liliopsida</taxon>
        <taxon>Zingiberales</taxon>
        <taxon>Zingiberaceae</taxon>
        <taxon>Zingiber</taxon>
    </lineage>
</organism>
<dbReference type="AlphaFoldDB" id="A0A8J5GW14"/>
<proteinExistence type="predicted"/>
<evidence type="ECO:0000313" key="3">
    <source>
        <dbReference type="Proteomes" id="UP000734854"/>
    </source>
</evidence>
<dbReference type="SUPFAM" id="SSF49329">
    <property type="entry name" value="Cu,Zn superoxide dismutase-like"/>
    <property type="match status" value="1"/>
</dbReference>
<accession>A0A8J5GW14</accession>
<keyword evidence="3" id="KW-1185">Reference proteome</keyword>
<sequence length="173" mass="17722">MFCYESSRKKAKAVVVLCGFGNSGVAGVVHFSVSTGPHYNPTGEEHGDPGDPIGDLGNVVAGDGGQLLLASNGCGRAGDGGMDEDLPATSCLRHGGFASLSLFSSSASDRFTAALTALAFLLSPPTFACGHRSRHRLLRLSRPFLLPGVHSAALKTSNNPSSSSASCRSSLSL</sequence>
<keyword evidence="1" id="KW-1133">Transmembrane helix</keyword>
<dbReference type="Proteomes" id="UP000734854">
    <property type="component" value="Unassembled WGS sequence"/>
</dbReference>
<feature type="transmembrane region" description="Helical" evidence="1">
    <location>
        <begin position="12"/>
        <end position="33"/>
    </location>
</feature>
<dbReference type="InterPro" id="IPR036423">
    <property type="entry name" value="SOD-like_Cu/Zn_dom_sf"/>
</dbReference>